<dbReference type="InterPro" id="IPR011701">
    <property type="entry name" value="MFS"/>
</dbReference>
<feature type="transmembrane region" description="Helical" evidence="7">
    <location>
        <begin position="165"/>
        <end position="187"/>
    </location>
</feature>
<feature type="transmembrane region" description="Helical" evidence="7">
    <location>
        <begin position="109"/>
        <end position="132"/>
    </location>
</feature>
<organism evidence="9 10">
    <name type="scientific">Exophiala bonariae</name>
    <dbReference type="NCBI Taxonomy" id="1690606"/>
    <lineage>
        <taxon>Eukaryota</taxon>
        <taxon>Fungi</taxon>
        <taxon>Dikarya</taxon>
        <taxon>Ascomycota</taxon>
        <taxon>Pezizomycotina</taxon>
        <taxon>Eurotiomycetes</taxon>
        <taxon>Chaetothyriomycetidae</taxon>
        <taxon>Chaetothyriales</taxon>
        <taxon>Herpotrichiellaceae</taxon>
        <taxon>Exophiala</taxon>
    </lineage>
</organism>
<dbReference type="Pfam" id="PF07690">
    <property type="entry name" value="MFS_1"/>
    <property type="match status" value="1"/>
</dbReference>
<dbReference type="FunFam" id="1.20.1250.20:FF:000057">
    <property type="entry name" value="MFS general substrate transporter"/>
    <property type="match status" value="1"/>
</dbReference>
<feature type="transmembrane region" description="Helical" evidence="7">
    <location>
        <begin position="71"/>
        <end position="89"/>
    </location>
</feature>
<sequence length="517" mass="56843">MDVEKIQSSSRDEKISPPSPYSSGQAGHSPTETATTDDPTQQQYYRQFEENGAEWRADFEKKLKRKVDLRLIPLLVIMYINNFMDRSALGQARLGTLEEDLGMDPNGTQFNTAISILFVGYILMQLPSNLLLSRLRPSIYLGGVMIIWGAVCTATAAVQNFAGLLVVRIFLGVTEAPFFPGAIFLMSSWYTRRELTKRIAWFYSGVAVANGFSGLVSAGILANMEGAAGIAGWRWVFIVNGAISMFFAVCCTLVLPDFPHTTKWLTPEQRAYAAWRLKMDAEEEDDRHATGVLQGLVMALKDWRLYVFMLMLHANVLAGTFQYIFPSIVQTLGFGRIETLLLTVPVWFLAWFVACAVTWNADRTGDRAFHIIVASIVSGVGNVCVAASSNVGVRFLGMFLMPIGAVSAFPVMTAWIANSFIRPLVKRASAIAICNSFANAASTYGTFMYPASQGPQYLPGSAGNAVVCLAAALLALALRFIHKRENKKLEKMEAEGILDPAAGTSSDRRGLGFRYVY</sequence>
<dbReference type="RefSeq" id="XP_064703610.1">
    <property type="nucleotide sequence ID" value="XM_064849386.1"/>
</dbReference>
<dbReference type="InterPro" id="IPR020846">
    <property type="entry name" value="MFS_dom"/>
</dbReference>
<feature type="transmembrane region" description="Helical" evidence="7">
    <location>
        <begin position="340"/>
        <end position="361"/>
    </location>
</feature>
<dbReference type="FunFam" id="1.20.1250.20:FF:000013">
    <property type="entry name" value="MFS general substrate transporter"/>
    <property type="match status" value="1"/>
</dbReference>
<keyword evidence="10" id="KW-1185">Reference proteome</keyword>
<evidence type="ECO:0000256" key="3">
    <source>
        <dbReference type="ARBA" id="ARBA00022692"/>
    </source>
</evidence>
<keyword evidence="5 7" id="KW-0472">Membrane</keyword>
<comment type="subcellular location">
    <subcellularLocation>
        <location evidence="1">Membrane</location>
        <topology evidence="1">Multi-pass membrane protein</topology>
    </subcellularLocation>
</comment>
<evidence type="ECO:0000256" key="1">
    <source>
        <dbReference type="ARBA" id="ARBA00004141"/>
    </source>
</evidence>
<accession>A0AAV9N235</accession>
<feature type="domain" description="Major facilitator superfamily (MFS) profile" evidence="8">
    <location>
        <begin position="71"/>
        <end position="487"/>
    </location>
</feature>
<feature type="compositionally biased region" description="Polar residues" evidence="6">
    <location>
        <begin position="21"/>
        <end position="39"/>
    </location>
</feature>
<protein>
    <recommendedName>
        <fullName evidence="8">Major facilitator superfamily (MFS) profile domain-containing protein</fullName>
    </recommendedName>
</protein>
<evidence type="ECO:0000259" key="8">
    <source>
        <dbReference type="PROSITE" id="PS50850"/>
    </source>
</evidence>
<feature type="transmembrane region" description="Helical" evidence="7">
    <location>
        <begin position="199"/>
        <end position="221"/>
    </location>
</feature>
<dbReference type="GO" id="GO:0022857">
    <property type="term" value="F:transmembrane transporter activity"/>
    <property type="evidence" value="ECO:0007669"/>
    <property type="project" value="InterPro"/>
</dbReference>
<evidence type="ECO:0000256" key="4">
    <source>
        <dbReference type="ARBA" id="ARBA00022989"/>
    </source>
</evidence>
<feature type="transmembrane region" description="Helical" evidence="7">
    <location>
        <begin position="368"/>
        <end position="389"/>
    </location>
</feature>
<feature type="transmembrane region" description="Helical" evidence="7">
    <location>
        <begin position="233"/>
        <end position="255"/>
    </location>
</feature>
<comment type="caution">
    <text evidence="9">The sequence shown here is derived from an EMBL/GenBank/DDBJ whole genome shotgun (WGS) entry which is preliminary data.</text>
</comment>
<evidence type="ECO:0000256" key="6">
    <source>
        <dbReference type="SAM" id="MobiDB-lite"/>
    </source>
</evidence>
<feature type="transmembrane region" description="Helical" evidence="7">
    <location>
        <begin position="429"/>
        <end position="449"/>
    </location>
</feature>
<dbReference type="AlphaFoldDB" id="A0AAV9N235"/>
<reference evidence="9 10" key="1">
    <citation type="submission" date="2023-08" db="EMBL/GenBank/DDBJ databases">
        <title>Black Yeasts Isolated from many extreme environments.</title>
        <authorList>
            <person name="Coleine C."/>
            <person name="Stajich J.E."/>
            <person name="Selbmann L."/>
        </authorList>
    </citation>
    <scope>NUCLEOTIDE SEQUENCE [LARGE SCALE GENOMIC DNA]</scope>
    <source>
        <strain evidence="9 10">CCFEE 5792</strain>
    </source>
</reference>
<dbReference type="SUPFAM" id="SSF103473">
    <property type="entry name" value="MFS general substrate transporter"/>
    <property type="match status" value="1"/>
</dbReference>
<dbReference type="PANTHER" id="PTHR43791:SF20">
    <property type="entry name" value="TRANSPORTER, PUTATIVE (AFU_ORTHOLOGUE AFUA_3G14670)-RELATED"/>
    <property type="match status" value="1"/>
</dbReference>
<evidence type="ECO:0000256" key="7">
    <source>
        <dbReference type="SAM" id="Phobius"/>
    </source>
</evidence>
<dbReference type="PROSITE" id="PS50850">
    <property type="entry name" value="MFS"/>
    <property type="match status" value="1"/>
</dbReference>
<keyword evidence="3 7" id="KW-0812">Transmembrane</keyword>
<name>A0AAV9N235_9EURO</name>
<dbReference type="GO" id="GO:0016020">
    <property type="term" value="C:membrane"/>
    <property type="evidence" value="ECO:0007669"/>
    <property type="project" value="UniProtKB-SubCell"/>
</dbReference>
<evidence type="ECO:0000256" key="5">
    <source>
        <dbReference type="ARBA" id="ARBA00023136"/>
    </source>
</evidence>
<dbReference type="PANTHER" id="PTHR43791">
    <property type="entry name" value="PERMEASE-RELATED"/>
    <property type="match status" value="1"/>
</dbReference>
<dbReference type="EMBL" id="JAVRRD010000022">
    <property type="protein sequence ID" value="KAK5048152.1"/>
    <property type="molecule type" value="Genomic_DNA"/>
</dbReference>
<evidence type="ECO:0000313" key="9">
    <source>
        <dbReference type="EMBL" id="KAK5048152.1"/>
    </source>
</evidence>
<keyword evidence="4 7" id="KW-1133">Transmembrane helix</keyword>
<dbReference type="Gene3D" id="1.20.1250.20">
    <property type="entry name" value="MFS general substrate transporter like domains"/>
    <property type="match status" value="2"/>
</dbReference>
<dbReference type="InterPro" id="IPR036259">
    <property type="entry name" value="MFS_trans_sf"/>
</dbReference>
<proteinExistence type="predicted"/>
<feature type="region of interest" description="Disordered" evidence="6">
    <location>
        <begin position="1"/>
        <end position="39"/>
    </location>
</feature>
<evidence type="ECO:0000313" key="10">
    <source>
        <dbReference type="Proteomes" id="UP001358417"/>
    </source>
</evidence>
<dbReference type="GeneID" id="89973996"/>
<feature type="transmembrane region" description="Helical" evidence="7">
    <location>
        <begin position="139"/>
        <end position="159"/>
    </location>
</feature>
<evidence type="ECO:0000256" key="2">
    <source>
        <dbReference type="ARBA" id="ARBA00022448"/>
    </source>
</evidence>
<keyword evidence="2" id="KW-0813">Transport</keyword>
<dbReference type="Proteomes" id="UP001358417">
    <property type="component" value="Unassembled WGS sequence"/>
</dbReference>
<feature type="transmembrane region" description="Helical" evidence="7">
    <location>
        <begin position="461"/>
        <end position="481"/>
    </location>
</feature>
<gene>
    <name evidence="9" type="ORF">LTR84_005822</name>
</gene>
<feature type="transmembrane region" description="Helical" evidence="7">
    <location>
        <begin position="305"/>
        <end position="325"/>
    </location>
</feature>
<feature type="transmembrane region" description="Helical" evidence="7">
    <location>
        <begin position="395"/>
        <end position="417"/>
    </location>
</feature>